<dbReference type="Pfam" id="PF06251">
    <property type="entry name" value="Caps_syn_GfcC_C"/>
    <property type="match status" value="1"/>
</dbReference>
<dbReference type="Pfam" id="PF20616">
    <property type="entry name" value="Caps_syn_GfcC_N"/>
    <property type="match status" value="1"/>
</dbReference>
<dbReference type="RefSeq" id="WP_045986761.1">
    <property type="nucleotide sequence ID" value="NZ_CP063051.1"/>
</dbReference>
<dbReference type="InterPro" id="IPR010425">
    <property type="entry name" value="Caps_synth_GfcC-like_C"/>
</dbReference>
<evidence type="ECO:0000313" key="1">
    <source>
        <dbReference type="EMBL" id="KJY69610.1"/>
    </source>
</evidence>
<dbReference type="Gene3D" id="3.10.20.700">
    <property type="match status" value="1"/>
</dbReference>
<gene>
    <name evidence="1" type="ORF">TW71_17510</name>
</gene>
<dbReference type="AlphaFoldDB" id="A0A837G2Z2"/>
<organism evidence="1">
    <name type="scientific">Vibrio coralliilyticus</name>
    <dbReference type="NCBI Taxonomy" id="190893"/>
    <lineage>
        <taxon>Bacteria</taxon>
        <taxon>Pseudomonadati</taxon>
        <taxon>Pseudomonadota</taxon>
        <taxon>Gammaproteobacteria</taxon>
        <taxon>Vibrionales</taxon>
        <taxon>Vibrionaceae</taxon>
        <taxon>Vibrio</taxon>
    </lineage>
</organism>
<dbReference type="InterPro" id="IPR046459">
    <property type="entry name" value="Caps_syn_GfcC_N"/>
</dbReference>
<dbReference type="Gene3D" id="3.10.560.10">
    <property type="entry name" value="Outer membrane lipoprotein wza domain like"/>
    <property type="match status" value="1"/>
</dbReference>
<sequence length="246" mass="27980">MTRSFLFLLSLGVFSNAIANTVKLELPSEQLVIDYTAPIRLERAITDTVLHSENHAPFSYPLNNALFNIDKQRVANNKKQAVLNLIDKLKKQEPTLYESLGVLREQVKTWPVGYRENVSLDLDFVRLTPSANPMLNGHYQFEYPDRPNTIYLEGLFVSATKPEARPDWTAKDYLSTSRGLSSASNSYAWVIYPDGNSKRVGFAYWNDENTPLPPGSSIFLGFNNPSKELSQLEQDIVSLIAWRRNY</sequence>
<dbReference type="EMBL" id="JXXR01000019">
    <property type="protein sequence ID" value="KJY69610.1"/>
    <property type="molecule type" value="Genomic_DNA"/>
</dbReference>
<name>A0A837G2Z2_9VIBR</name>
<proteinExistence type="predicted"/>
<comment type="caution">
    <text evidence="1">The sequence shown here is derived from an EMBL/GenBank/DDBJ whole genome shotgun (WGS) entry which is preliminary data.</text>
</comment>
<protein>
    <submittedName>
        <fullName evidence="1">Uncharacterized protein</fullName>
    </submittedName>
</protein>
<accession>A0A837G2Z2</accession>
<reference evidence="1" key="1">
    <citation type="journal article" date="2015" name="BMC Genomics">
        <title>Genome mining reveals unlocked bioactive potential of marine Gram-negative bacteria.</title>
        <authorList>
            <person name="Machado H."/>
            <person name="Sonnenschein E.C."/>
            <person name="Melchiorsen J."/>
            <person name="Gram L."/>
        </authorList>
    </citation>
    <scope>NUCLEOTIDE SEQUENCE</scope>
    <source>
        <strain evidence="1">S2052</strain>
    </source>
</reference>